<evidence type="ECO:0000259" key="2">
    <source>
        <dbReference type="Pfam" id="PF03796"/>
    </source>
</evidence>
<dbReference type="GO" id="GO:0005524">
    <property type="term" value="F:ATP binding"/>
    <property type="evidence" value="ECO:0007669"/>
    <property type="project" value="InterPro"/>
</dbReference>
<feature type="region of interest" description="Disordered" evidence="1">
    <location>
        <begin position="521"/>
        <end position="542"/>
    </location>
</feature>
<dbReference type="SUPFAM" id="SSF52540">
    <property type="entry name" value="P-loop containing nucleoside triphosphate hydrolases"/>
    <property type="match status" value="1"/>
</dbReference>
<dbReference type="PANTHER" id="PTHR30153">
    <property type="entry name" value="REPLICATIVE DNA HELICASE DNAB"/>
    <property type="match status" value="1"/>
</dbReference>
<feature type="domain" description="SF4 helicase" evidence="2">
    <location>
        <begin position="206"/>
        <end position="408"/>
    </location>
</feature>
<dbReference type="Gene3D" id="1.10.860.10">
    <property type="entry name" value="DNAb Helicase, Chain A"/>
    <property type="match status" value="1"/>
</dbReference>
<accession>A0A8S5NHY2</accession>
<dbReference type="InterPro" id="IPR016136">
    <property type="entry name" value="DNA_helicase_N/primase_C"/>
</dbReference>
<feature type="compositionally biased region" description="Acidic residues" evidence="1">
    <location>
        <begin position="524"/>
        <end position="533"/>
    </location>
</feature>
<proteinExistence type="predicted"/>
<name>A0A8S5NHY2_9CAUD</name>
<keyword evidence="3" id="KW-0347">Helicase</keyword>
<dbReference type="Gene3D" id="3.40.50.300">
    <property type="entry name" value="P-loop containing nucleotide triphosphate hydrolases"/>
    <property type="match status" value="1"/>
</dbReference>
<dbReference type="InterPro" id="IPR007694">
    <property type="entry name" value="DNA_helicase_DnaB-like_C"/>
</dbReference>
<dbReference type="PANTHER" id="PTHR30153:SF2">
    <property type="entry name" value="REPLICATIVE DNA HELICASE"/>
    <property type="match status" value="1"/>
</dbReference>
<keyword evidence="3" id="KW-0547">Nucleotide-binding</keyword>
<dbReference type="InterPro" id="IPR027417">
    <property type="entry name" value="P-loop_NTPase"/>
</dbReference>
<dbReference type="EMBL" id="BK015176">
    <property type="protein sequence ID" value="DAD94289.1"/>
    <property type="molecule type" value="Genomic_DNA"/>
</dbReference>
<sequence length="542" mass="62398">MAHEGLVDKRAYLNTIGCLIQDSSLIDDIDRPLDRTDFNTENFYELLFVAIYNLHMQGCTTIDEFSIDSYLSNYKEQYSIFQENQGIEYLSNARDMATIENYDYYYHRLRKYALLRYYEQKGLDTRFIFDSTIADTSKMEAEQIKFDNYTEQDIIEMVEATFVINPNMKYCTNTLSTDVQAGDGMTDLVNELMEVPDVGLALNNEGLNTVSRGARLGCLFMRSCPQGGGKTRMAAGDACKIAVPYFYDVVSKQYVYTGNCEPTTIFSTEMPVDEIQTLLIAAVSKVNEEHILYGTYEKGELERVQQAISYIESSPLYIVHIPDFSIEDIKNQIKKYNREFSVRYFFFDYIHTSLRLMAEVNSKSGMGLKEHQLLLVFATELKTIAQQLDVFIYTASQLNGEAQNAQYKDQNLLAGSKALANKLDMGVISMAPTKAEKKKIESVLHKMVNMPVPNMCHWVYKVRRGRLTRIIIWTKIDLGTMTEQCLFVTNYDFELIDMDFTKIEQVEEKIKEHSVLLSQVPDNPIDEEQEEEPTDKKSWGNW</sequence>
<reference evidence="3" key="1">
    <citation type="journal article" date="2021" name="Proc. Natl. Acad. Sci. U.S.A.">
        <title>A Catalog of Tens of Thousands of Viruses from Human Metagenomes Reveals Hidden Associations with Chronic Diseases.</title>
        <authorList>
            <person name="Tisza M.J."/>
            <person name="Buck C.B."/>
        </authorList>
    </citation>
    <scope>NUCLEOTIDE SEQUENCE</scope>
    <source>
        <strain evidence="3">CttFh17</strain>
    </source>
</reference>
<dbReference type="GO" id="GO:0006260">
    <property type="term" value="P:DNA replication"/>
    <property type="evidence" value="ECO:0007669"/>
    <property type="project" value="InterPro"/>
</dbReference>
<protein>
    <submittedName>
        <fullName evidence="3">Replicative helicase</fullName>
    </submittedName>
</protein>
<dbReference type="SUPFAM" id="SSF48024">
    <property type="entry name" value="N-terminal domain of DnaB helicase"/>
    <property type="match status" value="1"/>
</dbReference>
<dbReference type="Pfam" id="PF03796">
    <property type="entry name" value="DnaB_C"/>
    <property type="match status" value="1"/>
</dbReference>
<dbReference type="GO" id="GO:0003678">
    <property type="term" value="F:DNA helicase activity"/>
    <property type="evidence" value="ECO:0007669"/>
    <property type="project" value="InterPro"/>
</dbReference>
<dbReference type="InterPro" id="IPR036185">
    <property type="entry name" value="DNA_heli_DnaB-like_N_sf"/>
</dbReference>
<evidence type="ECO:0000313" key="3">
    <source>
        <dbReference type="EMBL" id="DAD94289.1"/>
    </source>
</evidence>
<keyword evidence="3" id="KW-0378">Hydrolase</keyword>
<organism evidence="3">
    <name type="scientific">Siphoviridae sp. cttFh17</name>
    <dbReference type="NCBI Taxonomy" id="2826491"/>
    <lineage>
        <taxon>Viruses</taxon>
        <taxon>Duplodnaviria</taxon>
        <taxon>Heunggongvirae</taxon>
        <taxon>Uroviricota</taxon>
        <taxon>Caudoviricetes</taxon>
    </lineage>
</organism>
<evidence type="ECO:0000256" key="1">
    <source>
        <dbReference type="SAM" id="MobiDB-lite"/>
    </source>
</evidence>
<keyword evidence="3" id="KW-0067">ATP-binding</keyword>